<dbReference type="Gene3D" id="3.90.1140.10">
    <property type="entry name" value="Cyclic phosphodiesterase"/>
    <property type="match status" value="1"/>
</dbReference>
<dbReference type="PANTHER" id="PTHR36039:SF2">
    <property type="entry name" value="RNA LIGASE_CYCLIC NUCLEOTIDE PHOSPHODIESTERASE FAMILY PROTEIN"/>
    <property type="match status" value="1"/>
</dbReference>
<evidence type="ECO:0000313" key="1">
    <source>
        <dbReference type="EMBL" id="RKD94061.1"/>
    </source>
</evidence>
<organism evidence="1 2">
    <name type="scientific">Marinifilum flexuosum</name>
    <dbReference type="NCBI Taxonomy" id="1117708"/>
    <lineage>
        <taxon>Bacteria</taxon>
        <taxon>Pseudomonadati</taxon>
        <taxon>Bacteroidota</taxon>
        <taxon>Bacteroidia</taxon>
        <taxon>Marinilabiliales</taxon>
        <taxon>Marinifilaceae</taxon>
    </lineage>
</organism>
<gene>
    <name evidence="1" type="ORF">BXY64_4224</name>
</gene>
<reference evidence="1 2" key="1">
    <citation type="submission" date="2018-09" db="EMBL/GenBank/DDBJ databases">
        <title>Genomic Encyclopedia of Archaeal and Bacterial Type Strains, Phase II (KMG-II): from individual species to whole genera.</title>
        <authorList>
            <person name="Goeker M."/>
        </authorList>
    </citation>
    <scope>NUCLEOTIDE SEQUENCE [LARGE SCALE GENOMIC DNA]</scope>
    <source>
        <strain evidence="1 2">DSM 21950</strain>
    </source>
</reference>
<dbReference type="InterPro" id="IPR009097">
    <property type="entry name" value="Cyclic_Pdiesterase"/>
</dbReference>
<keyword evidence="2" id="KW-1185">Reference proteome</keyword>
<dbReference type="Pfam" id="PF13563">
    <property type="entry name" value="2_5_RNA_ligase2"/>
    <property type="match status" value="1"/>
</dbReference>
<sequence>MGYAVEIIFDSKSEEQIHKLIESIDANGIENKLTNLKCTPHMALSVADEIDVEKTIKLIENIAIPSLRISMNALGTFQGAENVIFLNPKVTMDLLAFQKELYNQLFTFSEQWVYYRPENWIPHCTLAMGIAEEEFLNAFQVLRKNMQDISARVEKIRLIKFHPEELIYERIAKH</sequence>
<evidence type="ECO:0000313" key="2">
    <source>
        <dbReference type="Proteomes" id="UP000284531"/>
    </source>
</evidence>
<accession>A0A419WEZ8</accession>
<dbReference type="AlphaFoldDB" id="A0A419WEZ8"/>
<dbReference type="SUPFAM" id="SSF55144">
    <property type="entry name" value="LigT-like"/>
    <property type="match status" value="1"/>
</dbReference>
<keyword evidence="1" id="KW-0436">Ligase</keyword>
<dbReference type="GO" id="GO:0016874">
    <property type="term" value="F:ligase activity"/>
    <property type="evidence" value="ECO:0007669"/>
    <property type="project" value="UniProtKB-KW"/>
</dbReference>
<dbReference type="RefSeq" id="WP_120241892.1">
    <property type="nucleotide sequence ID" value="NZ_RAPQ01000015.1"/>
</dbReference>
<proteinExistence type="predicted"/>
<name>A0A419WEZ8_9BACT</name>
<dbReference type="PANTHER" id="PTHR36039">
    <property type="match status" value="1"/>
</dbReference>
<protein>
    <submittedName>
        <fullName evidence="1">2'-5' RNA ligase</fullName>
    </submittedName>
</protein>
<dbReference type="EMBL" id="RAPQ01000015">
    <property type="protein sequence ID" value="RKD94061.1"/>
    <property type="molecule type" value="Genomic_DNA"/>
</dbReference>
<dbReference type="OrthoDB" id="463286at2"/>
<dbReference type="Proteomes" id="UP000284531">
    <property type="component" value="Unassembled WGS sequence"/>
</dbReference>
<comment type="caution">
    <text evidence="1">The sequence shown here is derived from an EMBL/GenBank/DDBJ whole genome shotgun (WGS) entry which is preliminary data.</text>
</comment>